<name>A0A8J6I0J0_9FIRM</name>
<proteinExistence type="predicted"/>
<organism evidence="1 2">
    <name type="scientific">Capillibacterium thermochitinicola</name>
    <dbReference type="NCBI Taxonomy" id="2699427"/>
    <lineage>
        <taxon>Bacteria</taxon>
        <taxon>Bacillati</taxon>
        <taxon>Bacillota</taxon>
        <taxon>Capillibacterium</taxon>
    </lineage>
</organism>
<dbReference type="NCBIfam" id="NF046065">
    <property type="entry name" value="MtxRegRemB"/>
    <property type="match status" value="1"/>
</dbReference>
<comment type="caution">
    <text evidence="1">The sequence shown here is derived from an EMBL/GenBank/DDBJ whole genome shotgun (WGS) entry which is preliminary data.</text>
</comment>
<dbReference type="AlphaFoldDB" id="A0A8J6I0J0"/>
<accession>A0A8J6I0J0</accession>
<gene>
    <name evidence="1" type="ORF">G5B42_06600</name>
</gene>
<evidence type="ECO:0000313" key="2">
    <source>
        <dbReference type="Proteomes" id="UP000657177"/>
    </source>
</evidence>
<dbReference type="EMBL" id="JAAKDE010000012">
    <property type="protein sequence ID" value="MBA2133211.1"/>
    <property type="molecule type" value="Genomic_DNA"/>
</dbReference>
<evidence type="ECO:0000313" key="1">
    <source>
        <dbReference type="EMBL" id="MBA2133211.1"/>
    </source>
</evidence>
<protein>
    <submittedName>
        <fullName evidence="1">DUF370 domain-containing protein</fullName>
    </submittedName>
</protein>
<reference evidence="1" key="1">
    <citation type="submission" date="2020-06" db="EMBL/GenBank/DDBJ databases">
        <title>Novel chitinolytic bacterium.</title>
        <authorList>
            <person name="Ungkulpasvich U."/>
            <person name="Kosugi A."/>
            <person name="Uke A."/>
        </authorList>
    </citation>
    <scope>NUCLEOTIDE SEQUENCE</scope>
    <source>
        <strain evidence="1">UUS1-1</strain>
    </source>
</reference>
<keyword evidence="2" id="KW-1185">Reference proteome</keyword>
<dbReference type="RefSeq" id="WP_181339658.1">
    <property type="nucleotide sequence ID" value="NZ_JAAKDE010000012.1"/>
</dbReference>
<dbReference type="Proteomes" id="UP000657177">
    <property type="component" value="Unassembled WGS sequence"/>
</dbReference>
<sequence length="81" mass="9258">MFLHLGGNQIISINEIVIVENLEKMTFTSLQEWLQQRKKTGREIVDIGEGKPKSAVYTDQKIILSPISAYTLKKRSEQIPN</sequence>
<dbReference type="InterPro" id="IPR007169">
    <property type="entry name" value="RemA-like"/>
</dbReference>
<dbReference type="Pfam" id="PF04025">
    <property type="entry name" value="RemA-like"/>
    <property type="match status" value="1"/>
</dbReference>